<evidence type="ECO:0000313" key="1">
    <source>
        <dbReference type="EMBL" id="KAA6377908.1"/>
    </source>
</evidence>
<dbReference type="Proteomes" id="UP000324800">
    <property type="component" value="Unassembled WGS sequence"/>
</dbReference>
<accession>A0A5J4V571</accession>
<sequence length="88" mass="9702">MALALEQGCNDGYEITLIDSEHIETITISKTVSVQISGKNITIEKRMILSGGFEYEGEGNFTINVESTSTGDIIVQNIEMREWNGGFI</sequence>
<proteinExistence type="predicted"/>
<comment type="caution">
    <text evidence="1">The sequence shown here is derived from an EMBL/GenBank/DDBJ whole genome shotgun (WGS) entry which is preliminary data.</text>
</comment>
<evidence type="ECO:0000313" key="2">
    <source>
        <dbReference type="Proteomes" id="UP000324800"/>
    </source>
</evidence>
<dbReference type="AlphaFoldDB" id="A0A5J4V571"/>
<reference evidence="1 2" key="1">
    <citation type="submission" date="2019-03" db="EMBL/GenBank/DDBJ databases">
        <title>Single cell metagenomics reveals metabolic interactions within the superorganism composed of flagellate Streblomastix strix and complex community of Bacteroidetes bacteria on its surface.</title>
        <authorList>
            <person name="Treitli S.C."/>
            <person name="Kolisko M."/>
            <person name="Husnik F."/>
            <person name="Keeling P."/>
            <person name="Hampl V."/>
        </authorList>
    </citation>
    <scope>NUCLEOTIDE SEQUENCE [LARGE SCALE GENOMIC DNA]</scope>
    <source>
        <strain evidence="1">ST1C</strain>
    </source>
</reference>
<gene>
    <name evidence="1" type="ORF">EZS28_026564</name>
</gene>
<organism evidence="1 2">
    <name type="scientific">Streblomastix strix</name>
    <dbReference type="NCBI Taxonomy" id="222440"/>
    <lineage>
        <taxon>Eukaryota</taxon>
        <taxon>Metamonada</taxon>
        <taxon>Preaxostyla</taxon>
        <taxon>Oxymonadida</taxon>
        <taxon>Streblomastigidae</taxon>
        <taxon>Streblomastix</taxon>
    </lineage>
</organism>
<dbReference type="EMBL" id="SNRW01009497">
    <property type="protein sequence ID" value="KAA6377908.1"/>
    <property type="molecule type" value="Genomic_DNA"/>
</dbReference>
<protein>
    <submittedName>
        <fullName evidence="1">Uncharacterized protein</fullName>
    </submittedName>
</protein>
<name>A0A5J4V571_9EUKA</name>